<dbReference type="InterPro" id="IPR029063">
    <property type="entry name" value="SAM-dependent_MTases_sf"/>
</dbReference>
<evidence type="ECO:0000256" key="4">
    <source>
        <dbReference type="ARBA" id="ARBA00023128"/>
    </source>
</evidence>
<comment type="subcellular location">
    <subcellularLocation>
        <location evidence="1">Mitochondrion</location>
    </subcellularLocation>
</comment>
<dbReference type="SUPFAM" id="SSF53335">
    <property type="entry name" value="S-adenosyl-L-methionine-dependent methyltransferases"/>
    <property type="match status" value="1"/>
</dbReference>
<dbReference type="InterPro" id="IPR003788">
    <property type="entry name" value="NDUFAF7"/>
</dbReference>
<proteinExistence type="predicted"/>
<sequence>VAFDAWVEACLYDPSGGFYASGGAAGRRGDFLTSPEVGPLFGAVLARWLDARWEALGRPDGFTVVEAAAGAGTLARSVVAAGPACLVTGRYVMVERSTVLRQRQPTGAGLSSLAGLEGLGAEADHRLVGVVMANELLDNLAFGLLEAVNGAWHEVLVDVEGAVVDRPTFREVPGDAVDPPVDVPALHGARIPVQAEAARWVDDARSVLSAGSVLVVDYASTTPELAARPATDWLRTFRGHQRGGAAVEAPGTQDVTVEVAVDQLPPGAAATTQAAFLRAHGIDDLVADGRRLWAERAGVGDLGALLARSRIAEADALLDAGGLGGFIALEWCVGS</sequence>
<feature type="non-terminal residue" evidence="5">
    <location>
        <position position="1"/>
    </location>
</feature>
<evidence type="ECO:0008006" key="6">
    <source>
        <dbReference type="Google" id="ProtNLM"/>
    </source>
</evidence>
<dbReference type="GO" id="GO:0005739">
    <property type="term" value="C:mitochondrion"/>
    <property type="evidence" value="ECO:0007669"/>
    <property type="project" value="UniProtKB-SubCell"/>
</dbReference>
<dbReference type="Pfam" id="PF02636">
    <property type="entry name" value="Methyltransf_28"/>
    <property type="match status" value="1"/>
</dbReference>
<evidence type="ECO:0000313" key="5">
    <source>
        <dbReference type="EMBL" id="SVA08246.1"/>
    </source>
</evidence>
<evidence type="ECO:0000256" key="2">
    <source>
        <dbReference type="ARBA" id="ARBA00022603"/>
    </source>
</evidence>
<keyword evidence="2" id="KW-0489">Methyltransferase</keyword>
<evidence type="ECO:0000256" key="3">
    <source>
        <dbReference type="ARBA" id="ARBA00022679"/>
    </source>
</evidence>
<accession>A0A381SWB3</accession>
<dbReference type="GO" id="GO:0035243">
    <property type="term" value="F:protein-arginine omega-N symmetric methyltransferase activity"/>
    <property type="evidence" value="ECO:0007669"/>
    <property type="project" value="TreeGrafter"/>
</dbReference>
<dbReference type="PANTHER" id="PTHR12049:SF7">
    <property type="entry name" value="PROTEIN ARGININE METHYLTRANSFERASE NDUFAF7, MITOCHONDRIAL"/>
    <property type="match status" value="1"/>
</dbReference>
<reference evidence="5" key="1">
    <citation type="submission" date="2018-05" db="EMBL/GenBank/DDBJ databases">
        <authorList>
            <person name="Lanie J.A."/>
            <person name="Ng W.-L."/>
            <person name="Kazmierczak K.M."/>
            <person name="Andrzejewski T.M."/>
            <person name="Davidsen T.M."/>
            <person name="Wayne K.J."/>
            <person name="Tettelin H."/>
            <person name="Glass J.I."/>
            <person name="Rusch D."/>
            <person name="Podicherti R."/>
            <person name="Tsui H.-C.T."/>
            <person name="Winkler M.E."/>
        </authorList>
    </citation>
    <scope>NUCLEOTIDE SEQUENCE</scope>
</reference>
<keyword evidence="4" id="KW-0496">Mitochondrion</keyword>
<evidence type="ECO:0000256" key="1">
    <source>
        <dbReference type="ARBA" id="ARBA00004173"/>
    </source>
</evidence>
<protein>
    <recommendedName>
        <fullName evidence="6">SAM-dependent methyltransferase</fullName>
    </recommendedName>
</protein>
<organism evidence="5">
    <name type="scientific">marine metagenome</name>
    <dbReference type="NCBI Taxonomy" id="408172"/>
    <lineage>
        <taxon>unclassified sequences</taxon>
        <taxon>metagenomes</taxon>
        <taxon>ecological metagenomes</taxon>
    </lineage>
</organism>
<dbReference type="AlphaFoldDB" id="A0A381SWB3"/>
<dbReference type="EMBL" id="UINC01003663">
    <property type="protein sequence ID" value="SVA08246.1"/>
    <property type="molecule type" value="Genomic_DNA"/>
</dbReference>
<gene>
    <name evidence="5" type="ORF">METZ01_LOCUS61100</name>
</gene>
<dbReference type="GO" id="GO:0032259">
    <property type="term" value="P:methylation"/>
    <property type="evidence" value="ECO:0007669"/>
    <property type="project" value="UniProtKB-KW"/>
</dbReference>
<dbReference type="InterPro" id="IPR038375">
    <property type="entry name" value="NDUFAF7_sf"/>
</dbReference>
<dbReference type="PANTHER" id="PTHR12049">
    <property type="entry name" value="PROTEIN ARGININE METHYLTRANSFERASE NDUFAF7, MITOCHONDRIAL"/>
    <property type="match status" value="1"/>
</dbReference>
<name>A0A381SWB3_9ZZZZ</name>
<keyword evidence="3" id="KW-0808">Transferase</keyword>
<dbReference type="Gene3D" id="3.40.50.12710">
    <property type="match status" value="1"/>
</dbReference>